<dbReference type="PANTHER" id="PTHR35891">
    <property type="entry name" value="THIOL:DISULFIDE INTERCHANGE PROTEIN DSBA"/>
    <property type="match status" value="1"/>
</dbReference>
<gene>
    <name evidence="3" type="ORF">SAMN05660772_01579</name>
</gene>
<evidence type="ECO:0000313" key="4">
    <source>
        <dbReference type="Proteomes" id="UP000192408"/>
    </source>
</evidence>
<dbReference type="InterPro" id="IPR036249">
    <property type="entry name" value="Thioredoxin-like_sf"/>
</dbReference>
<proteinExistence type="predicted"/>
<feature type="compositionally biased region" description="Polar residues" evidence="1">
    <location>
        <begin position="32"/>
        <end position="53"/>
    </location>
</feature>
<accession>A0A1W1VBA4</accession>
<protein>
    <recommendedName>
        <fullName evidence="5">Thiol:disulfide interchange protein DsbA</fullName>
    </recommendedName>
</protein>
<dbReference type="RefSeq" id="WP_084258193.1">
    <property type="nucleotide sequence ID" value="NZ_FWWV01000069.1"/>
</dbReference>
<evidence type="ECO:0008006" key="5">
    <source>
        <dbReference type="Google" id="ProtNLM"/>
    </source>
</evidence>
<feature type="region of interest" description="Disordered" evidence="1">
    <location>
        <begin position="32"/>
        <end position="78"/>
    </location>
</feature>
<dbReference type="STRING" id="1122938.SAMN05660772_01579"/>
<feature type="signal peptide" evidence="2">
    <location>
        <begin position="1"/>
        <end position="24"/>
    </location>
</feature>
<feature type="chain" id="PRO_5012461455" description="Thiol:disulfide interchange protein DsbA" evidence="2">
    <location>
        <begin position="25"/>
        <end position="287"/>
    </location>
</feature>
<keyword evidence="2" id="KW-0732">Signal</keyword>
<sequence length="287" mass="32253">MKNKLGQLWLTGMLFSLFLPLVSAQTADDSGQQVQAAAQPGRSEQNNSVSSDLAQDHSEQIRPSEQGGLPPSSAETPSADFAFEDGKDYFSYTIPIRSSPIDGRIEVKLFFTYECQYCLTAFDNLTLYQRLHDEQIRLMLQPIATEDALFGPNVYYSLLNLDRQGLAELLLFDSADKQGKASLVEGENLYHWLIEHNIALDQFLMQIKSSAVADKAKEAVELTEKYGVFTSPFVVIDGQYVLTSSTLYNDDYTFAVMDFLISRILQQQQRKTTFVAESKLNLPVNSR</sequence>
<name>A0A1W1VBA4_9PAST</name>
<dbReference type="AlphaFoldDB" id="A0A1W1VBA4"/>
<dbReference type="Gene3D" id="3.40.30.10">
    <property type="entry name" value="Glutaredoxin"/>
    <property type="match status" value="1"/>
</dbReference>
<keyword evidence="4" id="KW-1185">Reference proteome</keyword>
<reference evidence="4" key="1">
    <citation type="submission" date="2017-04" db="EMBL/GenBank/DDBJ databases">
        <authorList>
            <person name="Varghese N."/>
            <person name="Submissions S."/>
        </authorList>
    </citation>
    <scope>NUCLEOTIDE SEQUENCE [LARGE SCALE GENOMIC DNA]</scope>
    <source>
        <strain evidence="4">DSM 23072</strain>
    </source>
</reference>
<dbReference type="Proteomes" id="UP000192408">
    <property type="component" value="Unassembled WGS sequence"/>
</dbReference>
<evidence type="ECO:0000256" key="1">
    <source>
        <dbReference type="SAM" id="MobiDB-lite"/>
    </source>
</evidence>
<evidence type="ECO:0000256" key="2">
    <source>
        <dbReference type="SAM" id="SignalP"/>
    </source>
</evidence>
<dbReference type="SUPFAM" id="SSF52833">
    <property type="entry name" value="Thioredoxin-like"/>
    <property type="match status" value="1"/>
</dbReference>
<organism evidence="3 4">
    <name type="scientific">Pasteurella testudinis DSM 23072</name>
    <dbReference type="NCBI Taxonomy" id="1122938"/>
    <lineage>
        <taxon>Bacteria</taxon>
        <taxon>Pseudomonadati</taxon>
        <taxon>Pseudomonadota</taxon>
        <taxon>Gammaproteobacteria</taxon>
        <taxon>Pasteurellales</taxon>
        <taxon>Pasteurellaceae</taxon>
        <taxon>Pasteurella</taxon>
    </lineage>
</organism>
<dbReference type="EMBL" id="FWWV01000069">
    <property type="protein sequence ID" value="SMB90638.1"/>
    <property type="molecule type" value="Genomic_DNA"/>
</dbReference>
<evidence type="ECO:0000313" key="3">
    <source>
        <dbReference type="EMBL" id="SMB90638.1"/>
    </source>
</evidence>
<dbReference type="PANTHER" id="PTHR35891:SF2">
    <property type="entry name" value="THIOL:DISULFIDE INTERCHANGE PROTEIN DSBA"/>
    <property type="match status" value="1"/>
</dbReference>
<dbReference type="InterPro" id="IPR050824">
    <property type="entry name" value="Thiol_disulfide_DsbA"/>
</dbReference>